<gene>
    <name evidence="1" type="ORF">10S8_23</name>
</gene>
<sequence length="129" mass="15389">MNKKNEPKPSEVIKDFLDYLVNCQKEYQAACTEMFAEDKKVQDFLHAIEFEKDNKVRSKISTQFHISRNCRRAAKDRSLKLERVAKFYTDKANKPFIDKLRSMVKDQKEEEKWLESERIYYPRGGDPDC</sequence>
<evidence type="ECO:0000313" key="1">
    <source>
        <dbReference type="EMBL" id="ASN71579.1"/>
    </source>
</evidence>
<accession>A0A2H4JAC1</accession>
<name>A0A2H4JAC1_9CAUD</name>
<organism evidence="1">
    <name type="scientific">uncultured Caudovirales phage</name>
    <dbReference type="NCBI Taxonomy" id="2100421"/>
    <lineage>
        <taxon>Viruses</taxon>
        <taxon>Duplodnaviria</taxon>
        <taxon>Heunggongvirae</taxon>
        <taxon>Uroviricota</taxon>
        <taxon>Caudoviricetes</taxon>
        <taxon>Peduoviridae</taxon>
        <taxon>Maltschvirus</taxon>
        <taxon>Maltschvirus maltsch</taxon>
    </lineage>
</organism>
<proteinExistence type="predicted"/>
<reference evidence="1" key="1">
    <citation type="submission" date="2017-06" db="EMBL/GenBank/DDBJ databases">
        <title>Novel phages from South African skin metaviromes.</title>
        <authorList>
            <person name="van Zyl L.J."/>
            <person name="Abrahams Y."/>
            <person name="Stander E.A."/>
            <person name="Kirby B.M."/>
            <person name="Clavaud C."/>
            <person name="Farcet C."/>
            <person name="Breton L."/>
            <person name="Trindade M.I."/>
        </authorList>
    </citation>
    <scope>NUCLEOTIDE SEQUENCE</scope>
</reference>
<protein>
    <submittedName>
        <fullName evidence="1">Uncharacterized protein</fullName>
    </submittedName>
</protein>
<dbReference type="EMBL" id="MF417928">
    <property type="protein sequence ID" value="ASN71579.1"/>
    <property type="molecule type" value="Genomic_DNA"/>
</dbReference>